<evidence type="ECO:0000313" key="2">
    <source>
        <dbReference type="EMBL" id="MFK2878662.1"/>
    </source>
</evidence>
<sequence length="100" mass="10697">MSFGWTLFGTIAQLLLAYFLFMLVVFSAAGVANGSQLGKLQLGILNLSIYLLPSLCGLSAAIVVYLYRHGGSAASYGWYAMPLAATVLYLGYAIILGHRT</sequence>
<evidence type="ECO:0000256" key="1">
    <source>
        <dbReference type="SAM" id="Phobius"/>
    </source>
</evidence>
<protein>
    <submittedName>
        <fullName evidence="2">Uncharacterized protein</fullName>
    </submittedName>
</protein>
<organism evidence="2 3">
    <name type="scientific">Rhodanobacter hydrolyticus</name>
    <dbReference type="NCBI Taxonomy" id="2250595"/>
    <lineage>
        <taxon>Bacteria</taxon>
        <taxon>Pseudomonadati</taxon>
        <taxon>Pseudomonadota</taxon>
        <taxon>Gammaproteobacteria</taxon>
        <taxon>Lysobacterales</taxon>
        <taxon>Rhodanobacteraceae</taxon>
        <taxon>Rhodanobacter</taxon>
    </lineage>
</organism>
<proteinExistence type="predicted"/>
<keyword evidence="1" id="KW-0472">Membrane</keyword>
<gene>
    <name evidence="2" type="ORF">ISP25_16435</name>
</gene>
<reference evidence="2 3" key="1">
    <citation type="submission" date="2020-10" db="EMBL/GenBank/DDBJ databases">
        <title>Phylogeny of dyella-like bacteria.</title>
        <authorList>
            <person name="Fu J."/>
        </authorList>
    </citation>
    <scope>NUCLEOTIDE SEQUENCE [LARGE SCALE GENOMIC DNA]</scope>
    <source>
        <strain evidence="2 3">KACC 19113</strain>
    </source>
</reference>
<comment type="caution">
    <text evidence="2">The sequence shown here is derived from an EMBL/GenBank/DDBJ whole genome shotgun (WGS) entry which is preliminary data.</text>
</comment>
<dbReference type="RefSeq" id="WP_404615439.1">
    <property type="nucleotide sequence ID" value="NZ_JADIKK010000008.1"/>
</dbReference>
<name>A0ABW8J8N6_9GAMM</name>
<keyword evidence="1" id="KW-1133">Transmembrane helix</keyword>
<dbReference type="Proteomes" id="UP001620339">
    <property type="component" value="Unassembled WGS sequence"/>
</dbReference>
<accession>A0ABW8J8N6</accession>
<feature type="transmembrane region" description="Helical" evidence="1">
    <location>
        <begin position="44"/>
        <end position="67"/>
    </location>
</feature>
<dbReference type="EMBL" id="JADIKK010000008">
    <property type="protein sequence ID" value="MFK2878662.1"/>
    <property type="molecule type" value="Genomic_DNA"/>
</dbReference>
<keyword evidence="1" id="KW-0812">Transmembrane</keyword>
<feature type="transmembrane region" description="Helical" evidence="1">
    <location>
        <begin position="79"/>
        <end position="97"/>
    </location>
</feature>
<feature type="transmembrane region" description="Helical" evidence="1">
    <location>
        <begin position="6"/>
        <end position="32"/>
    </location>
</feature>
<evidence type="ECO:0000313" key="3">
    <source>
        <dbReference type="Proteomes" id="UP001620339"/>
    </source>
</evidence>
<keyword evidence="3" id="KW-1185">Reference proteome</keyword>